<evidence type="ECO:0000256" key="5">
    <source>
        <dbReference type="ARBA" id="ARBA00022670"/>
    </source>
</evidence>
<dbReference type="GO" id="GO:0004527">
    <property type="term" value="F:exonuclease activity"/>
    <property type="evidence" value="ECO:0007669"/>
    <property type="project" value="UniProtKB-KW"/>
</dbReference>
<dbReference type="Gene3D" id="3.40.50.12390">
    <property type="match status" value="2"/>
</dbReference>
<feature type="transmembrane region" description="Helical" evidence="14">
    <location>
        <begin position="1469"/>
        <end position="1489"/>
    </location>
</feature>
<feature type="compositionally biased region" description="Polar residues" evidence="13">
    <location>
        <begin position="36"/>
        <end position="54"/>
    </location>
</feature>
<comment type="caution">
    <text evidence="18">The sequence shown here is derived from an EMBL/GenBank/DDBJ whole genome shotgun (WGS) entry which is preliminary data.</text>
</comment>
<dbReference type="Pfam" id="PF17846">
    <property type="entry name" value="XRN_M"/>
    <property type="match status" value="1"/>
</dbReference>
<evidence type="ECO:0000256" key="10">
    <source>
        <dbReference type="ARBA" id="ARBA00022942"/>
    </source>
</evidence>
<dbReference type="Proteomes" id="UP001530400">
    <property type="component" value="Unassembled WGS sequence"/>
</dbReference>
<evidence type="ECO:0000313" key="19">
    <source>
        <dbReference type="Proteomes" id="UP001530400"/>
    </source>
</evidence>
<keyword evidence="19" id="KW-1185">Reference proteome</keyword>
<sequence length="1491" mass="166473">MGVPKFFRWLSERYPLINQPIHCPPNDETKQRHGFQPSSINKTTDASTSAKRDATMNTNLPHIMPEFDRLYLDMNGIIHCSSHNNAEEEIEKPVNGDANGNGALNADSNPPVIQTTTRGTPPITEEQIFQNVCYYLDRVITDIVQPKELVFLAIDGVAPRAKLNQQRGRRYRSGSEREIEMHLMTLQRAQQQDMSSDRLEGVIEADGGGDTGLWWEEMDRNIITGTNSNAPRGAQRFSGTIEAVPTIKTDDTSSTEDENYAFHSNAITPGTPFLHRCSKRIIEFIRDKLENDPKWRDLTVIFSGHDVPGEGEHKIMEFIRHQKHKPNYNPNTRHCIYGQDGDLIMLGLATHEPHCCLLREEVVFDLARRKALENMAKLEHEEEHTGVDSDGNQVPPLSAAIQSYIHSSRFELLHFSVLRDYLALEFETFEVNPDSKFRLEPTIDDFVFMTFFVGNDFLPHMPALDIGDEAFDLLFYAYKRNRGKWLNDELYLRAKPLSESTTVRHPYLTDAGTITSGVRVESFLRDVGSYEDVYHDNKRFTSVEDNERIRQADKKAGRETHVPSQEVLDQVEQSSREMYLDMLIKNSESEGGDTTTEESSFRPVTSTQIPQLLNVDQEGEAPLRKKLGGLLRESLSPKKGGVSTTNSSLTALDESNLVDLKGRYYYDKFGFTPFDAEKHLALRKSYIEGLVWNLEYYYKGCISWEWYYPYHYGPMLSDLVNINATLENMSFFDGEKTSSSSDGVRKVAGEPLRPFEQLLGCLPPSSSNLLPKTLRWLMTDPSSPLIEFYPESFAVDMNGKRWPWEAVTLLPFIDSKKLIEASRTLVEESLLSDEEKELNQFGNTHTFTRTGDAINMEPIEQGQWRNIEKDAGVSFQPQLNSGTILPSPCFPTLTEAPIRRLNRRKIGIDVFGLRSRYRTALLEIENLPPLPPAHLIAKSFIGTTVYFRYPFLQEGFVCAVSDSNAIIRGQDKAKKFTGEDIETRKLGLAKLYKRSQGGAGMVGTGGVILPPTDITLRLRPLASIETLPDGSRAKVYAKFEVEVPFFSAIFSPTARDPRLSGLPAKLEKNPYSFGTNEPSITHLNTAKESSSVEISSSGLYSNAIQPTQLTAGKAMFMLIGLLYLESSISPIPLIAPASRSFSTLLPKQQRAPAAPGLNNGVRPPNPVMRAAQRGDPRRRFMTTASAIAFSAFFFANLMMTVYAESDIVRMMAYQNDRFPRGLGSSACSILRGGDIIEQSDVFDVSSKPTPPIEFAHGTTTLSFVFQGGIVAAVDSRASIGNFVGSKTTQKVLPVSSTILGTMAGGAADCSFWIRYLRSEAKAHQLLNDGQGISVARASRILSNYLYENRGMNLSVGTMIMGYHPRDGFEIYYCDNMGVRIKGDMFSVGSGSTFALGILDTERRYDMTEEDAVTLGIKAIRHATLRDAMSGGYIGQGHLIDVDHEKLDDLGLKAQNAWKPVNVHEMEVDAVSLTAALFMLLAAVLIGAGFDS</sequence>
<dbReference type="Gene3D" id="1.25.40.1050">
    <property type="match status" value="1"/>
</dbReference>
<feature type="region of interest" description="Disordered" evidence="13">
    <location>
        <begin position="1151"/>
        <end position="1175"/>
    </location>
</feature>
<feature type="active site" description="Nucleophile" evidence="12">
    <location>
        <position position="1258"/>
    </location>
</feature>
<dbReference type="InterPro" id="IPR016050">
    <property type="entry name" value="Proteasome_bsu_CS"/>
</dbReference>
<dbReference type="InterPro" id="IPR029055">
    <property type="entry name" value="Ntn_hydrolases_N"/>
</dbReference>
<keyword evidence="5" id="KW-0645">Protease</keyword>
<keyword evidence="14" id="KW-0472">Membrane</keyword>
<dbReference type="InterPro" id="IPR001353">
    <property type="entry name" value="Proteasome_sua/b"/>
</dbReference>
<comment type="similarity">
    <text evidence="11">Belongs to the 5'-3' exonuclease family.</text>
</comment>
<protein>
    <recommendedName>
        <fullName evidence="3">proteasome endopeptidase complex</fullName>
        <ecNumber evidence="3">3.4.25.1</ecNumber>
    </recommendedName>
</protein>
<dbReference type="InterPro" id="IPR000243">
    <property type="entry name" value="Pept_T1A_subB"/>
</dbReference>
<keyword evidence="14" id="KW-1133">Transmembrane helix</keyword>
<evidence type="ECO:0000256" key="13">
    <source>
        <dbReference type="SAM" id="MobiDB-lite"/>
    </source>
</evidence>
<dbReference type="PANTHER" id="PTHR12341">
    <property type="entry name" value="5'-&gt;3' EXORIBONUCLEASE"/>
    <property type="match status" value="1"/>
</dbReference>
<comment type="subcellular location">
    <subcellularLocation>
        <location evidence="2">Nucleus</location>
    </subcellularLocation>
</comment>
<proteinExistence type="inferred from homology"/>
<evidence type="ECO:0000256" key="11">
    <source>
        <dbReference type="ARBA" id="ARBA00038299"/>
    </source>
</evidence>
<dbReference type="Gene3D" id="3.60.20.10">
    <property type="entry name" value="Glutamine Phosphoribosylpyrophosphate, subunit 1, domain 1"/>
    <property type="match status" value="1"/>
</dbReference>
<dbReference type="EMBL" id="JALLPJ020001261">
    <property type="protein sequence ID" value="KAL3772743.1"/>
    <property type="molecule type" value="Genomic_DNA"/>
</dbReference>
<keyword evidence="9" id="KW-0269">Exonuclease</keyword>
<dbReference type="InterPro" id="IPR004859">
    <property type="entry name" value="Xrn1_N"/>
</dbReference>
<dbReference type="GO" id="GO:0006508">
    <property type="term" value="P:proteolysis"/>
    <property type="evidence" value="ECO:0007669"/>
    <property type="project" value="UniProtKB-KW"/>
</dbReference>
<dbReference type="Gene3D" id="2.170.260.40">
    <property type="match status" value="1"/>
</dbReference>
<evidence type="ECO:0000256" key="7">
    <source>
        <dbReference type="ARBA" id="ARBA00022722"/>
    </source>
</evidence>
<feature type="region of interest" description="Disordered" evidence="13">
    <location>
        <begin position="25"/>
        <end position="54"/>
    </location>
</feature>
<feature type="domain" description="Xrn1 helical" evidence="16">
    <location>
        <begin position="437"/>
        <end position="850"/>
    </location>
</feature>
<evidence type="ECO:0000256" key="8">
    <source>
        <dbReference type="ARBA" id="ARBA00022801"/>
    </source>
</evidence>
<dbReference type="SUPFAM" id="SSF56235">
    <property type="entry name" value="N-terminal nucleophile aminohydrolases (Ntn hydrolases)"/>
    <property type="match status" value="1"/>
</dbReference>
<accession>A0ABD3N9G4</accession>
<evidence type="ECO:0000256" key="6">
    <source>
        <dbReference type="ARBA" id="ARBA00022698"/>
    </source>
</evidence>
<evidence type="ECO:0000256" key="12">
    <source>
        <dbReference type="PIRSR" id="PIRSR600243-1"/>
    </source>
</evidence>
<dbReference type="Pfam" id="PF18332">
    <property type="entry name" value="XRN1_D1"/>
    <property type="match status" value="1"/>
</dbReference>
<dbReference type="GO" id="GO:0004298">
    <property type="term" value="F:threonine-type endopeptidase activity"/>
    <property type="evidence" value="ECO:0007669"/>
    <property type="project" value="UniProtKB-KW"/>
</dbReference>
<evidence type="ECO:0000256" key="14">
    <source>
        <dbReference type="SAM" id="Phobius"/>
    </source>
</evidence>
<dbReference type="InterPro" id="IPR027073">
    <property type="entry name" value="5_3_exoribonuclease"/>
</dbReference>
<comment type="catalytic activity">
    <reaction evidence="1">
        <text>Cleavage of peptide bonds with very broad specificity.</text>
        <dbReference type="EC" id="3.4.25.1"/>
    </reaction>
</comment>
<dbReference type="CDD" id="cd18673">
    <property type="entry name" value="PIN_XRN1-2-like"/>
    <property type="match status" value="1"/>
</dbReference>
<dbReference type="GO" id="GO:0005634">
    <property type="term" value="C:nucleus"/>
    <property type="evidence" value="ECO:0007669"/>
    <property type="project" value="UniProtKB-SubCell"/>
</dbReference>
<evidence type="ECO:0000259" key="15">
    <source>
        <dbReference type="Pfam" id="PF03159"/>
    </source>
</evidence>
<keyword evidence="8" id="KW-0378">Hydrolase</keyword>
<keyword evidence="6" id="KW-0888">Threonine protease</keyword>
<dbReference type="InterPro" id="IPR040992">
    <property type="entry name" value="XRN1_D1"/>
</dbReference>
<feature type="domain" description="5'-3' exoribonuclease 1 D1" evidence="17">
    <location>
        <begin position="890"/>
        <end position="1039"/>
    </location>
</feature>
<dbReference type="GO" id="GO:0000502">
    <property type="term" value="C:proteasome complex"/>
    <property type="evidence" value="ECO:0007669"/>
    <property type="project" value="UniProtKB-KW"/>
</dbReference>
<dbReference type="EC" id="3.4.25.1" evidence="3"/>
<evidence type="ECO:0000256" key="9">
    <source>
        <dbReference type="ARBA" id="ARBA00022839"/>
    </source>
</evidence>
<dbReference type="Pfam" id="PF00227">
    <property type="entry name" value="Proteasome"/>
    <property type="match status" value="1"/>
</dbReference>
<keyword evidence="10" id="KW-0647">Proteasome</keyword>
<reference evidence="18 19" key="1">
    <citation type="submission" date="2024-10" db="EMBL/GenBank/DDBJ databases">
        <title>Updated reference genomes for cyclostephanoid diatoms.</title>
        <authorList>
            <person name="Roberts W.R."/>
            <person name="Alverson A.J."/>
        </authorList>
    </citation>
    <scope>NUCLEOTIDE SEQUENCE [LARGE SCALE GENOMIC DNA]</scope>
    <source>
        <strain evidence="18 19">AJA010-31</strain>
    </source>
</reference>
<feature type="domain" description="Xrn1 N-terminal" evidence="15">
    <location>
        <begin position="1"/>
        <end position="361"/>
    </location>
</feature>
<dbReference type="PRINTS" id="PR00141">
    <property type="entry name" value="PROTEASOME"/>
</dbReference>
<gene>
    <name evidence="18" type="ORF">ACHAWO_004105</name>
</gene>
<evidence type="ECO:0000259" key="16">
    <source>
        <dbReference type="Pfam" id="PF17846"/>
    </source>
</evidence>
<organism evidence="18 19">
    <name type="scientific">Cyclotella atomus</name>
    <dbReference type="NCBI Taxonomy" id="382360"/>
    <lineage>
        <taxon>Eukaryota</taxon>
        <taxon>Sar</taxon>
        <taxon>Stramenopiles</taxon>
        <taxon>Ochrophyta</taxon>
        <taxon>Bacillariophyta</taxon>
        <taxon>Coscinodiscophyceae</taxon>
        <taxon>Thalassiosirophycidae</taxon>
        <taxon>Stephanodiscales</taxon>
        <taxon>Stephanodiscaceae</taxon>
        <taxon>Cyclotella</taxon>
    </lineage>
</organism>
<dbReference type="Pfam" id="PF03159">
    <property type="entry name" value="XRN_N"/>
    <property type="match status" value="1"/>
</dbReference>
<dbReference type="PROSITE" id="PS00854">
    <property type="entry name" value="PROTEASOME_BETA_1"/>
    <property type="match status" value="1"/>
</dbReference>
<keyword evidence="14" id="KW-0812">Transmembrane</keyword>
<evidence type="ECO:0000256" key="3">
    <source>
        <dbReference type="ARBA" id="ARBA00012039"/>
    </source>
</evidence>
<dbReference type="PANTHER" id="PTHR12341:SF7">
    <property type="entry name" value="5'-3' EXORIBONUCLEASE 1"/>
    <property type="match status" value="1"/>
</dbReference>
<feature type="transmembrane region" description="Helical" evidence="14">
    <location>
        <begin position="1180"/>
        <end position="1203"/>
    </location>
</feature>
<evidence type="ECO:0000313" key="18">
    <source>
        <dbReference type="EMBL" id="KAL3772743.1"/>
    </source>
</evidence>
<dbReference type="InterPro" id="IPR023333">
    <property type="entry name" value="Proteasome_suB-type"/>
</dbReference>
<name>A0ABD3N9G4_9STRA</name>
<dbReference type="InterPro" id="IPR041412">
    <property type="entry name" value="Xrn1_helical"/>
</dbReference>
<keyword evidence="4" id="KW-0963">Cytoplasm</keyword>
<dbReference type="InterPro" id="IPR047007">
    <property type="entry name" value="XRN1_D1_sf"/>
</dbReference>
<evidence type="ECO:0000259" key="17">
    <source>
        <dbReference type="Pfam" id="PF18332"/>
    </source>
</evidence>
<evidence type="ECO:0000256" key="4">
    <source>
        <dbReference type="ARBA" id="ARBA00022490"/>
    </source>
</evidence>
<keyword evidence="7" id="KW-0540">Nuclease</keyword>
<dbReference type="PROSITE" id="PS51476">
    <property type="entry name" value="PROTEASOME_BETA_2"/>
    <property type="match status" value="1"/>
</dbReference>
<evidence type="ECO:0000256" key="1">
    <source>
        <dbReference type="ARBA" id="ARBA00001198"/>
    </source>
</evidence>
<evidence type="ECO:0000256" key="2">
    <source>
        <dbReference type="ARBA" id="ARBA00004123"/>
    </source>
</evidence>